<proteinExistence type="predicted"/>
<evidence type="ECO:0000313" key="1">
    <source>
        <dbReference type="EMBL" id="MBC3951405.1"/>
    </source>
</evidence>
<comment type="caution">
    <text evidence="1">The sequence shown here is derived from an EMBL/GenBank/DDBJ whole genome shotgun (WGS) entry which is preliminary data.</text>
</comment>
<sequence>MMKEARLSPGDASRLAHSYTFNSLTMSLIDVTDRNNIRYSGNGELITAESTAYFTKTMQAAQRERTEIYRSEMEKGTSPVSILEKILRFNDSLPPRFLDMCAW</sequence>
<organism evidence="1 2">
    <name type="scientific">Pseudomonas folii</name>
    <dbReference type="NCBI Taxonomy" id="2762593"/>
    <lineage>
        <taxon>Bacteria</taxon>
        <taxon>Pseudomonadati</taxon>
        <taxon>Pseudomonadota</taxon>
        <taxon>Gammaproteobacteria</taxon>
        <taxon>Pseudomonadales</taxon>
        <taxon>Pseudomonadaceae</taxon>
        <taxon>Pseudomonas</taxon>
    </lineage>
</organism>
<dbReference type="EMBL" id="JACONW010000081">
    <property type="protein sequence ID" value="MBC3951405.1"/>
    <property type="molecule type" value="Genomic_DNA"/>
</dbReference>
<dbReference type="Proteomes" id="UP000651852">
    <property type="component" value="Unassembled WGS sequence"/>
</dbReference>
<gene>
    <name evidence="1" type="ORF">H8S59_16675</name>
</gene>
<keyword evidence="2" id="KW-1185">Reference proteome</keyword>
<reference evidence="1 2" key="1">
    <citation type="submission" date="2020-08" db="EMBL/GenBank/DDBJ databases">
        <title>Putative novel bacterial strains isolated from necrotic wheat leaf tissues caused by Xanthomonas translucens.</title>
        <authorList>
            <person name="Tambong J.T."/>
        </authorList>
    </citation>
    <scope>NUCLEOTIDE SEQUENCE [LARGE SCALE GENOMIC DNA]</scope>
    <source>
        <strain evidence="1 2">DOAB 1069</strain>
    </source>
</reference>
<name>A0ABR7B2I7_9PSED</name>
<accession>A0ABR7B2I7</accession>
<evidence type="ECO:0000313" key="2">
    <source>
        <dbReference type="Proteomes" id="UP000651852"/>
    </source>
</evidence>
<protein>
    <submittedName>
        <fullName evidence="1">Uncharacterized protein</fullName>
    </submittedName>
</protein>